<sequence>MKSKILIIGAGYAGILTAKKLAKKFKKNDDVNITIIDKNPYHTMLTELHEVAANRVDEDSIKISLSKVFAGRKVNVVLDIVESIDFENNKVMGNCDTYEYEYLVLAAGSKPTYFGVPGAEEFSHKLWSFDDAVNLREHIHNCFRKAAAETNQEKKKKLLTFHVVGAGFTGVEMVGELAEYVPVLCEKYEIDRKDVSIFNVDVLTRTVPNLPEKLSNKVENRLKKMGVTMMLNNGVVGVGADFIETKNGEKVTRHSSGTVIWAAGIESSDITNEAAKTLQSAARGRIKLDSYLRSLDNDHVYVVGDNMLFTAEGEERPVPQMVENCEQSAAVAAKNIYSAITGKGEMKAYKPSFHGMMVCVGGRYGVARVGLPKLMFNLPSFLAMFAKHFINIIYFIQVLGWNKIFSYVKHEFFTIRNCRSFVGGHFSNRTPSFLLVALRVWLGAVWLFEGVMKIVEGWFSKPHLAGFFGGANGWYDSILNGATGEAGKAAAEAVSSATAAGGGEAVAEGVKQIGTTIINFDFLHLFRVIFVSGKHLAESALSDFAFRLDIPLMNTFVNKVILGNDSIQMFMQISIVIAEILIGLALIGGLFTTPASAVSLILQFMFVCTTGLYLGTFWMIFAGIAVLIGAGRTFGLDYYAMPFLKRQWKKLPVVRKWYIYND</sequence>
<accession>F1T7J4</accession>
<dbReference type="PANTHER" id="PTHR43706:SF47">
    <property type="entry name" value="EXTERNAL NADH-UBIQUINONE OXIDOREDUCTASE 1, MITOCHONDRIAL-RELATED"/>
    <property type="match status" value="1"/>
</dbReference>
<dbReference type="eggNOG" id="COG1252">
    <property type="taxonomic scope" value="Bacteria"/>
</dbReference>
<dbReference type="Gene3D" id="3.50.50.100">
    <property type="match status" value="1"/>
</dbReference>
<dbReference type="AlphaFoldDB" id="F1T7J4"/>
<evidence type="ECO:0000313" key="10">
    <source>
        <dbReference type="EMBL" id="EGD49442.1"/>
    </source>
</evidence>
<reference evidence="10" key="1">
    <citation type="submission" date="2009-07" db="EMBL/GenBank/DDBJ databases">
        <authorList>
            <consortium name="US DOE Joint Genome Institute (JGI-PGF)"/>
            <person name="Lucas S."/>
            <person name="Copeland A."/>
            <person name="Lapidus A."/>
            <person name="Glavina del Rio T."/>
            <person name="Tice H."/>
            <person name="Bruce D."/>
            <person name="Goodwin L."/>
            <person name="Pitluck S."/>
            <person name="Larimer F."/>
            <person name="Land M.L."/>
            <person name="Mouttaki H."/>
            <person name="He Z."/>
            <person name="Zhou J."/>
            <person name="Hemme C.L."/>
        </authorList>
    </citation>
    <scope>NUCLEOTIDE SEQUENCE</scope>
    <source>
        <strain evidence="10">DSM 2782</strain>
    </source>
</reference>
<comment type="catalytic activity">
    <reaction evidence="7">
        <text>a quinone + NADH + H(+) = a quinol + NAD(+)</text>
        <dbReference type="Rhea" id="RHEA:46160"/>
        <dbReference type="ChEBI" id="CHEBI:15378"/>
        <dbReference type="ChEBI" id="CHEBI:24646"/>
        <dbReference type="ChEBI" id="CHEBI:57540"/>
        <dbReference type="ChEBI" id="CHEBI:57945"/>
        <dbReference type="ChEBI" id="CHEBI:132124"/>
        <dbReference type="EC" id="1.6.5.9"/>
    </reaction>
</comment>
<dbReference type="PRINTS" id="PR00368">
    <property type="entry name" value="FADPNR"/>
</dbReference>
<evidence type="ECO:0000313" key="11">
    <source>
        <dbReference type="Proteomes" id="UP000003860"/>
    </source>
</evidence>
<evidence type="ECO:0000259" key="9">
    <source>
        <dbReference type="Pfam" id="PF07992"/>
    </source>
</evidence>
<gene>
    <name evidence="10" type="ORF">Cpap_3876</name>
</gene>
<keyword evidence="8" id="KW-0472">Membrane</keyword>
<dbReference type="OrthoDB" id="9781621at2"/>
<evidence type="ECO:0000256" key="4">
    <source>
        <dbReference type="ARBA" id="ARBA00022827"/>
    </source>
</evidence>
<evidence type="ECO:0000256" key="6">
    <source>
        <dbReference type="ARBA" id="ARBA00023027"/>
    </source>
</evidence>
<keyword evidence="5" id="KW-0560">Oxidoreductase</keyword>
<dbReference type="InterPro" id="IPR045024">
    <property type="entry name" value="NDH-2"/>
</dbReference>
<evidence type="ECO:0000256" key="2">
    <source>
        <dbReference type="ARBA" id="ARBA00012637"/>
    </source>
</evidence>
<keyword evidence="11" id="KW-1185">Reference proteome</keyword>
<dbReference type="InterPro" id="IPR023753">
    <property type="entry name" value="FAD/NAD-binding_dom"/>
</dbReference>
<evidence type="ECO:0000256" key="3">
    <source>
        <dbReference type="ARBA" id="ARBA00022630"/>
    </source>
</evidence>
<keyword evidence="4" id="KW-0274">FAD</keyword>
<keyword evidence="8" id="KW-0812">Transmembrane</keyword>
<dbReference type="Pfam" id="PF07992">
    <property type="entry name" value="Pyr_redox_2"/>
    <property type="match status" value="1"/>
</dbReference>
<feature type="transmembrane region" description="Helical" evidence="8">
    <location>
        <begin position="620"/>
        <end position="640"/>
    </location>
</feature>
<protein>
    <recommendedName>
        <fullName evidence="2">NADH:ubiquinone reductase (non-electrogenic)</fullName>
        <ecNumber evidence="2">1.6.5.9</ecNumber>
    </recommendedName>
</protein>
<keyword evidence="8" id="KW-1133">Transmembrane helix</keyword>
<dbReference type="SUPFAM" id="SSF51905">
    <property type="entry name" value="FAD/NAD(P)-binding domain"/>
    <property type="match status" value="2"/>
</dbReference>
<comment type="similarity">
    <text evidence="1">Belongs to the NADH dehydrogenase family.</text>
</comment>
<dbReference type="EC" id="1.6.5.9" evidence="2"/>
<evidence type="ECO:0000256" key="5">
    <source>
        <dbReference type="ARBA" id="ARBA00023002"/>
    </source>
</evidence>
<dbReference type="Proteomes" id="UP000003860">
    <property type="component" value="Unassembled WGS sequence"/>
</dbReference>
<keyword evidence="6" id="KW-0520">NAD</keyword>
<feature type="domain" description="FAD/NAD(P)-binding" evidence="9">
    <location>
        <begin position="4"/>
        <end position="327"/>
    </location>
</feature>
<proteinExistence type="inferred from homology"/>
<evidence type="ECO:0000256" key="8">
    <source>
        <dbReference type="SAM" id="Phobius"/>
    </source>
</evidence>
<dbReference type="InterPro" id="IPR036188">
    <property type="entry name" value="FAD/NAD-bd_sf"/>
</dbReference>
<name>F1T7J4_9FIRM</name>
<dbReference type="EMBL" id="ACXX02000001">
    <property type="protein sequence ID" value="EGD49442.1"/>
    <property type="molecule type" value="Genomic_DNA"/>
</dbReference>
<organism evidence="10 11">
    <name type="scientific">Ruminiclostridium papyrosolvens DSM 2782</name>
    <dbReference type="NCBI Taxonomy" id="588581"/>
    <lineage>
        <taxon>Bacteria</taxon>
        <taxon>Bacillati</taxon>
        <taxon>Bacillota</taxon>
        <taxon>Clostridia</taxon>
        <taxon>Eubacteriales</taxon>
        <taxon>Oscillospiraceae</taxon>
        <taxon>Ruminiclostridium</taxon>
    </lineage>
</organism>
<comment type="caution">
    <text evidence="10">The sequence shown here is derived from an EMBL/GenBank/DDBJ whole genome shotgun (WGS) entry which is preliminary data.</text>
</comment>
<reference evidence="10" key="2">
    <citation type="submission" date="2011-01" db="EMBL/GenBank/DDBJ databases">
        <title>The Non-contiguous Finished genome of Clostridium papyrosolvens.</title>
        <authorList>
            <person name="Lucas S."/>
            <person name="Copeland A."/>
            <person name="Lapidus A."/>
            <person name="Cheng J.-F."/>
            <person name="Goodwin L."/>
            <person name="Pitluck S."/>
            <person name="Misra M."/>
            <person name="Chertkov O."/>
            <person name="Detter J.C."/>
            <person name="Han C."/>
            <person name="Tapia R."/>
            <person name="Land M."/>
            <person name="Hauser L."/>
            <person name="Kyrpides N."/>
            <person name="Ivanova N."/>
            <person name="Pagani I."/>
            <person name="Mouttaki H."/>
            <person name="He Z."/>
            <person name="Zhou J."/>
            <person name="Hemme C.L."/>
            <person name="Woyke T."/>
        </authorList>
    </citation>
    <scope>NUCLEOTIDE SEQUENCE [LARGE SCALE GENOMIC DNA]</scope>
    <source>
        <strain evidence="10">DSM 2782</strain>
    </source>
</reference>
<evidence type="ECO:0000256" key="7">
    <source>
        <dbReference type="ARBA" id="ARBA00047599"/>
    </source>
</evidence>
<dbReference type="RefSeq" id="WP_004616132.1">
    <property type="nucleotide sequence ID" value="NZ_ACXX02000001.1"/>
</dbReference>
<dbReference type="PANTHER" id="PTHR43706">
    <property type="entry name" value="NADH DEHYDROGENASE"/>
    <property type="match status" value="1"/>
</dbReference>
<dbReference type="GO" id="GO:0050136">
    <property type="term" value="F:NADH dehydrogenase (quinone) (non-electrogenic) activity"/>
    <property type="evidence" value="ECO:0007669"/>
    <property type="project" value="UniProtKB-EC"/>
</dbReference>
<keyword evidence="3" id="KW-0285">Flavoprotein</keyword>
<dbReference type="STRING" id="588581.Cpap_3876"/>
<evidence type="ECO:0000256" key="1">
    <source>
        <dbReference type="ARBA" id="ARBA00005272"/>
    </source>
</evidence>